<organism evidence="2 3">
    <name type="scientific">Symbiodinium microadriaticum</name>
    <name type="common">Dinoflagellate</name>
    <name type="synonym">Zooxanthella microadriatica</name>
    <dbReference type="NCBI Taxonomy" id="2951"/>
    <lineage>
        <taxon>Eukaryota</taxon>
        <taxon>Sar</taxon>
        <taxon>Alveolata</taxon>
        <taxon>Dinophyceae</taxon>
        <taxon>Suessiales</taxon>
        <taxon>Symbiodiniaceae</taxon>
        <taxon>Symbiodinium</taxon>
    </lineage>
</organism>
<dbReference type="AlphaFoldDB" id="A0A1Q9F329"/>
<evidence type="ECO:0000313" key="3">
    <source>
        <dbReference type="Proteomes" id="UP000186817"/>
    </source>
</evidence>
<gene>
    <name evidence="2" type="ORF">AK812_SmicGene1848</name>
</gene>
<dbReference type="Proteomes" id="UP000186817">
    <property type="component" value="Unassembled WGS sequence"/>
</dbReference>
<feature type="transmembrane region" description="Helical" evidence="1">
    <location>
        <begin position="78"/>
        <end position="111"/>
    </location>
</feature>
<protein>
    <submittedName>
        <fullName evidence="2">Uncharacterized protein</fullName>
    </submittedName>
</protein>
<comment type="caution">
    <text evidence="2">The sequence shown here is derived from an EMBL/GenBank/DDBJ whole genome shotgun (WGS) entry which is preliminary data.</text>
</comment>
<keyword evidence="1" id="KW-0812">Transmembrane</keyword>
<feature type="transmembrane region" description="Helical" evidence="1">
    <location>
        <begin position="118"/>
        <end position="140"/>
    </location>
</feature>
<reference evidence="2 3" key="1">
    <citation type="submission" date="2016-02" db="EMBL/GenBank/DDBJ databases">
        <title>Genome analysis of coral dinoflagellate symbionts highlights evolutionary adaptations to a symbiotic lifestyle.</title>
        <authorList>
            <person name="Aranda M."/>
            <person name="Li Y."/>
            <person name="Liew Y.J."/>
            <person name="Baumgarten S."/>
            <person name="Simakov O."/>
            <person name="Wilson M."/>
            <person name="Piel J."/>
            <person name="Ashoor H."/>
            <person name="Bougouffa S."/>
            <person name="Bajic V.B."/>
            <person name="Ryu T."/>
            <person name="Ravasi T."/>
            <person name="Bayer T."/>
            <person name="Micklem G."/>
            <person name="Kim H."/>
            <person name="Bhak J."/>
            <person name="Lajeunesse T.C."/>
            <person name="Voolstra C.R."/>
        </authorList>
    </citation>
    <scope>NUCLEOTIDE SEQUENCE [LARGE SCALE GENOMIC DNA]</scope>
    <source>
        <strain evidence="2 3">CCMP2467</strain>
    </source>
</reference>
<sequence length="530" mass="57927">MIIFIIVIITIIIIIIIIISSMIIFIIVIITIIVIINIIIMLDICIVRFIAVAIVIEVNVVAAVVVLITTIINIIRVIVTTSIIIISIIIIIIIIIISIIATMAIITIIIIIITIPMIILIIAITSSIVTIAVSSSWFWWLSLLLMLMSRCDYDDDGIDKTQLVLMVPKFQGQLLGVWGDGQRGIGLYGGLEAKQVRLLRRLGVEMDAEEAALPLPVPPAREAREGKLCRERRELLQGLRYQDCAMAARGFAALGMAEAPLLAALSANFLRLASRPLGGEDTGRDWSDMAECLLAASPHAPGTAEHELLAAYQDAVVMPLIKHLQDIAYSKGTGERPLRSLERFAASLALPGLGPRLSEHVLQKSNLAVVEDGAIWKEAHKAAAARRWAQNTRYMAWLHMDLTLHLPEGEDQVFEPGRIVAAGRAGAAEQRPRSLRPLALPGVSAAGRHADHQALLALDATLFVAAQRLQRHVRGKSCPEVSGKVHLYIFGSSPCLSFLAALAQLRKRYPKMAVTVGFDKDALRIPRLDA</sequence>
<dbReference type="EMBL" id="LSRX01000020">
    <property type="protein sequence ID" value="OLQ14056.1"/>
    <property type="molecule type" value="Genomic_DNA"/>
</dbReference>
<feature type="transmembrane region" description="Helical" evidence="1">
    <location>
        <begin position="6"/>
        <end position="39"/>
    </location>
</feature>
<keyword evidence="1" id="KW-0472">Membrane</keyword>
<evidence type="ECO:0000256" key="1">
    <source>
        <dbReference type="SAM" id="Phobius"/>
    </source>
</evidence>
<dbReference type="OrthoDB" id="443027at2759"/>
<evidence type="ECO:0000313" key="2">
    <source>
        <dbReference type="EMBL" id="OLQ14056.1"/>
    </source>
</evidence>
<proteinExistence type="predicted"/>
<feature type="transmembrane region" description="Helical" evidence="1">
    <location>
        <begin position="46"/>
        <end position="72"/>
    </location>
</feature>
<accession>A0A1Q9F329</accession>
<keyword evidence="1" id="KW-1133">Transmembrane helix</keyword>
<name>A0A1Q9F329_SYMMI</name>
<keyword evidence="3" id="KW-1185">Reference proteome</keyword>